<dbReference type="Proteomes" id="UP000188324">
    <property type="component" value="Chromosome"/>
</dbReference>
<evidence type="ECO:0000313" key="1">
    <source>
        <dbReference type="EMBL" id="AQP45219.1"/>
    </source>
</evidence>
<evidence type="ECO:0000313" key="2">
    <source>
        <dbReference type="Proteomes" id="UP000188324"/>
    </source>
</evidence>
<keyword evidence="2" id="KW-1185">Reference proteome</keyword>
<sequence length="610" mass="64621">MNERPLADALHASVPTRPDTTGWAHSARMRAQRRRAGVAAAAVFAVVGIATPVALQLNEPPSVVVATPEAPADVSTVLVPDICTDPLLDAEPLVDDDLPDGATRVWLCGRSDTGSALELVGAPDPLVARADEAVEAFNALEKSEGVLDCMPNPLDYRVVVEYPDGVRRAVRIAGCGDLRDATAMFDVFRADGAGYLSQLRELWAAERAETDYAFEGADVCDASYASVLRPLPVDELTRVVVCRADGLATDGALTPEILAALGSSEPLGQEAFLETTLPDAVLLTPSGDPISLMRIESGTYWWDEGTGRRMVRLDPELEARFVEIQGAPRPAPVTPTRPSLPPVEPAGGLIPGVCEDLRSGVIAPEALPASDVLAGGVGRVWLCGDTLPSYPDVGPMEPLTVDPDRVVDLVNALPAAEADACTEIGGLTFHLVFEYAGGEQRVISAETVNCQFVGGPEGRTGGAELLDDILPLWQSQRDVLPVPMTDDVSVCSEEAATVGVRSVLPVDRASLYRGFVCGLPADGGDEWIHRELPGELLIALTQAQPTPDPSWPRPGYSPLDHPYVVAYNQFGDPVSYPVDGDGALRLEDGSWTPGGGLKAGWTDLLSGLRQ</sequence>
<dbReference type="EMBL" id="CP019605">
    <property type="protein sequence ID" value="AQP45219.1"/>
    <property type="molecule type" value="Genomic_DNA"/>
</dbReference>
<dbReference type="AlphaFoldDB" id="A0A1Q2CGH0"/>
<gene>
    <name evidence="1" type="ORF">RPIT_10775</name>
</gene>
<dbReference type="KEGG" id="tfl:RPIT_10775"/>
<dbReference type="OrthoDB" id="3727918at2"/>
<protein>
    <submittedName>
        <fullName evidence="1">Uncharacterized protein</fullName>
    </submittedName>
</protein>
<organism evidence="1 2">
    <name type="scientific">Tessaracoccus flavus</name>
    <dbReference type="NCBI Taxonomy" id="1610493"/>
    <lineage>
        <taxon>Bacteria</taxon>
        <taxon>Bacillati</taxon>
        <taxon>Actinomycetota</taxon>
        <taxon>Actinomycetes</taxon>
        <taxon>Propionibacteriales</taxon>
        <taxon>Propionibacteriaceae</taxon>
        <taxon>Tessaracoccus</taxon>
    </lineage>
</organism>
<reference evidence="1 2" key="1">
    <citation type="journal article" date="2016" name="Int. J. Syst. Evol. Microbiol.">
        <title>Tessaracoccus flavus sp. nov., isolated from the drainage system of a lindane-producing factory.</title>
        <authorList>
            <person name="Kumari R."/>
            <person name="Singh P."/>
            <person name="Schumann P."/>
            <person name="Lal R."/>
        </authorList>
    </citation>
    <scope>NUCLEOTIDE SEQUENCE [LARGE SCALE GENOMIC DNA]</scope>
    <source>
        <strain evidence="1 2">RP1T</strain>
    </source>
</reference>
<proteinExistence type="predicted"/>
<accession>A0A1Q2CGH0</accession>
<dbReference type="RefSeq" id="WP_077343067.1">
    <property type="nucleotide sequence ID" value="NZ_CP019605.1"/>
</dbReference>
<name>A0A1Q2CGH0_9ACTN</name>